<dbReference type="SMART" id="SM00248">
    <property type="entry name" value="ANK"/>
    <property type="match status" value="1"/>
</dbReference>
<dbReference type="GO" id="GO:0090729">
    <property type="term" value="F:toxin activity"/>
    <property type="evidence" value="ECO:0007669"/>
    <property type="project" value="UniProtKB-KW"/>
</dbReference>
<gene>
    <name evidence="11" type="ORF">CDAR_235641</name>
</gene>
<keyword evidence="9" id="KW-1053">Target membrane</keyword>
<keyword evidence="7" id="KW-0528">Neurotoxin</keyword>
<evidence type="ECO:0000256" key="10">
    <source>
        <dbReference type="PROSITE-ProRule" id="PRU00023"/>
    </source>
</evidence>
<evidence type="ECO:0000256" key="8">
    <source>
        <dbReference type="ARBA" id="ARBA00023028"/>
    </source>
</evidence>
<evidence type="ECO:0000313" key="12">
    <source>
        <dbReference type="Proteomes" id="UP001054837"/>
    </source>
</evidence>
<dbReference type="GO" id="GO:0044231">
    <property type="term" value="C:host cell presynaptic membrane"/>
    <property type="evidence" value="ECO:0007669"/>
    <property type="project" value="UniProtKB-KW"/>
</dbReference>
<keyword evidence="4" id="KW-0964">Secreted</keyword>
<dbReference type="EMBL" id="BPLQ01014990">
    <property type="protein sequence ID" value="GIY84977.1"/>
    <property type="molecule type" value="Genomic_DNA"/>
</dbReference>
<evidence type="ECO:0000256" key="6">
    <source>
        <dbReference type="ARBA" id="ARBA00022656"/>
    </source>
</evidence>
<reference evidence="11 12" key="1">
    <citation type="submission" date="2021-06" db="EMBL/GenBank/DDBJ databases">
        <title>Caerostris darwini draft genome.</title>
        <authorList>
            <person name="Kono N."/>
            <person name="Arakawa K."/>
        </authorList>
    </citation>
    <scope>NUCLEOTIDE SEQUENCE [LARGE SCALE GENOMIC DNA]</scope>
</reference>
<dbReference type="GO" id="GO:0005576">
    <property type="term" value="C:extracellular region"/>
    <property type="evidence" value="ECO:0007669"/>
    <property type="project" value="UniProtKB-SubCell"/>
</dbReference>
<keyword evidence="3" id="KW-0268">Exocytosis</keyword>
<dbReference type="PROSITE" id="PS50088">
    <property type="entry name" value="ANK_REPEAT"/>
    <property type="match status" value="1"/>
</dbReference>
<dbReference type="InterPro" id="IPR002110">
    <property type="entry name" value="Ankyrin_rpt"/>
</dbReference>
<evidence type="ECO:0000256" key="7">
    <source>
        <dbReference type="ARBA" id="ARBA00022699"/>
    </source>
</evidence>
<dbReference type="PROSITE" id="PS50297">
    <property type="entry name" value="ANK_REP_REGION"/>
    <property type="match status" value="1"/>
</dbReference>
<proteinExistence type="predicted"/>
<evidence type="ECO:0000256" key="5">
    <source>
        <dbReference type="ARBA" id="ARBA00022537"/>
    </source>
</evidence>
<feature type="repeat" description="ANK" evidence="10">
    <location>
        <begin position="45"/>
        <end position="77"/>
    </location>
</feature>
<dbReference type="GO" id="GO:0044218">
    <property type="term" value="C:other organism cell membrane"/>
    <property type="evidence" value="ECO:0007669"/>
    <property type="project" value="UniProtKB-KW"/>
</dbReference>
<dbReference type="Proteomes" id="UP001054837">
    <property type="component" value="Unassembled WGS sequence"/>
</dbReference>
<evidence type="ECO:0000256" key="4">
    <source>
        <dbReference type="ARBA" id="ARBA00022525"/>
    </source>
</evidence>
<keyword evidence="8" id="KW-0638">Presynaptic neurotoxin</keyword>
<comment type="caution">
    <text evidence="11">The sequence shown here is derived from an EMBL/GenBank/DDBJ whole genome shotgun (WGS) entry which is preliminary data.</text>
</comment>
<keyword evidence="9" id="KW-0472">Membrane</keyword>
<accession>A0AAV4WQX2</accession>
<evidence type="ECO:0000256" key="3">
    <source>
        <dbReference type="ARBA" id="ARBA00022483"/>
    </source>
</evidence>
<keyword evidence="12" id="KW-1185">Reference proteome</keyword>
<evidence type="ECO:0000256" key="9">
    <source>
        <dbReference type="ARBA" id="ARBA00023298"/>
    </source>
</evidence>
<organism evidence="11 12">
    <name type="scientific">Caerostris darwini</name>
    <dbReference type="NCBI Taxonomy" id="1538125"/>
    <lineage>
        <taxon>Eukaryota</taxon>
        <taxon>Metazoa</taxon>
        <taxon>Ecdysozoa</taxon>
        <taxon>Arthropoda</taxon>
        <taxon>Chelicerata</taxon>
        <taxon>Arachnida</taxon>
        <taxon>Araneae</taxon>
        <taxon>Araneomorphae</taxon>
        <taxon>Entelegynae</taxon>
        <taxon>Araneoidea</taxon>
        <taxon>Araneidae</taxon>
        <taxon>Caerostris</taxon>
    </lineage>
</organism>
<keyword evidence="6" id="KW-0800">Toxin</keyword>
<protein>
    <recommendedName>
        <fullName evidence="13">Ankyrin repeat protein</fullName>
    </recommendedName>
</protein>
<dbReference type="SUPFAM" id="SSF48403">
    <property type="entry name" value="Ankyrin repeat"/>
    <property type="match status" value="1"/>
</dbReference>
<evidence type="ECO:0000256" key="1">
    <source>
        <dbReference type="ARBA" id="ARBA00004175"/>
    </source>
</evidence>
<evidence type="ECO:0000313" key="11">
    <source>
        <dbReference type="EMBL" id="GIY84977.1"/>
    </source>
</evidence>
<dbReference type="GO" id="GO:0006887">
    <property type="term" value="P:exocytosis"/>
    <property type="evidence" value="ECO:0007669"/>
    <property type="project" value="UniProtKB-KW"/>
</dbReference>
<evidence type="ECO:0008006" key="13">
    <source>
        <dbReference type="Google" id="ProtNLM"/>
    </source>
</evidence>
<dbReference type="AlphaFoldDB" id="A0AAV4WQX2"/>
<keyword evidence="5" id="KW-1052">Target cell membrane</keyword>
<keyword evidence="10" id="KW-0040">ANK repeat</keyword>
<comment type="subcellular location">
    <subcellularLocation>
        <location evidence="2">Secreted</location>
    </subcellularLocation>
    <subcellularLocation>
        <location evidence="1">Target cell membrane</location>
    </subcellularLocation>
</comment>
<dbReference type="InterPro" id="IPR036770">
    <property type="entry name" value="Ankyrin_rpt-contain_sf"/>
</dbReference>
<sequence>MKWKTTVQSYRRPRRISCSISIKSERTDGTYSPVMYPEIEIWTENGYTPMMYAIKDNKVFMADRFLDMGANINAVAKWESIHNVGSCPKRAIKFLSLNYFSPEDLMGKVRLSRKYRRHKIPMQSVSGIVKS</sequence>
<name>A0AAV4WQX2_9ARAC</name>
<evidence type="ECO:0000256" key="2">
    <source>
        <dbReference type="ARBA" id="ARBA00004613"/>
    </source>
</evidence>